<accession>A0A7X0VQ33</accession>
<evidence type="ECO:0000313" key="2">
    <source>
        <dbReference type="Proteomes" id="UP000585258"/>
    </source>
</evidence>
<proteinExistence type="predicted"/>
<name>A0A7X0VQ33_9CLOT</name>
<organism evidence="1 2">
    <name type="scientific">Clostridium gasigenes</name>
    <dbReference type="NCBI Taxonomy" id="94869"/>
    <lineage>
        <taxon>Bacteria</taxon>
        <taxon>Bacillati</taxon>
        <taxon>Bacillota</taxon>
        <taxon>Clostridia</taxon>
        <taxon>Eubacteriales</taxon>
        <taxon>Clostridiaceae</taxon>
        <taxon>Clostridium</taxon>
    </lineage>
</organism>
<dbReference type="RefSeq" id="WP_185163000.1">
    <property type="nucleotide sequence ID" value="NZ_JACKWY010000001.1"/>
</dbReference>
<dbReference type="InterPro" id="IPR024269">
    <property type="entry name" value="DUF3791"/>
</dbReference>
<dbReference type="Pfam" id="PF12668">
    <property type="entry name" value="DUF3791"/>
    <property type="match status" value="1"/>
</dbReference>
<sequence length="74" mass="8544">MSKEEQNMIDYIVVCINEFADKIGINYKDAFNYLNRYNAISFIKENYEIEHTLSIDDAIDDMIMVAQNNGGSLI</sequence>
<gene>
    <name evidence="1" type="ORF">H7E68_00025</name>
</gene>
<comment type="caution">
    <text evidence="1">The sequence shown here is derived from an EMBL/GenBank/DDBJ whole genome shotgun (WGS) entry which is preliminary data.</text>
</comment>
<evidence type="ECO:0000313" key="1">
    <source>
        <dbReference type="EMBL" id="MBB6713115.1"/>
    </source>
</evidence>
<dbReference type="AlphaFoldDB" id="A0A7X0VQ33"/>
<dbReference type="Proteomes" id="UP000585258">
    <property type="component" value="Unassembled WGS sequence"/>
</dbReference>
<protein>
    <submittedName>
        <fullName evidence="1">DUF3791 domain-containing protein</fullName>
    </submittedName>
</protein>
<dbReference type="EMBL" id="JACKWY010000001">
    <property type="protein sequence ID" value="MBB6713115.1"/>
    <property type="molecule type" value="Genomic_DNA"/>
</dbReference>
<reference evidence="1 2" key="1">
    <citation type="submission" date="2020-08" db="EMBL/GenBank/DDBJ databases">
        <title>Clostridia isolated from Swiss meat.</title>
        <authorList>
            <person name="Wambui J."/>
            <person name="Stevens M.J.A."/>
            <person name="Stephan R."/>
        </authorList>
    </citation>
    <scope>NUCLEOTIDE SEQUENCE [LARGE SCALE GENOMIC DNA]</scope>
    <source>
        <strain evidence="1 2">CM001</strain>
    </source>
</reference>